<evidence type="ECO:0000256" key="1">
    <source>
        <dbReference type="ARBA" id="ARBA00004442"/>
    </source>
</evidence>
<evidence type="ECO:0000259" key="7">
    <source>
        <dbReference type="Pfam" id="PF07715"/>
    </source>
</evidence>
<evidence type="ECO:0000256" key="4">
    <source>
        <dbReference type="RuleBase" id="RU003357"/>
    </source>
</evidence>
<name>A0A1Q2M3H4_9GAMM</name>
<feature type="chain" id="PRO_5012162250" evidence="5">
    <location>
        <begin position="30"/>
        <end position="1174"/>
    </location>
</feature>
<dbReference type="InterPro" id="IPR012910">
    <property type="entry name" value="Plug_dom"/>
</dbReference>
<feature type="signal peptide" evidence="5">
    <location>
        <begin position="1"/>
        <end position="29"/>
    </location>
</feature>
<dbReference type="PANTHER" id="PTHR40980:SF3">
    <property type="entry name" value="TONB-DEPENDENT RECEPTOR-LIKE BETA-BARREL DOMAIN-CONTAINING PROTEIN"/>
    <property type="match status" value="1"/>
</dbReference>
<dbReference type="Pfam" id="PF00593">
    <property type="entry name" value="TonB_dep_Rec_b-barrel"/>
    <property type="match status" value="1"/>
</dbReference>
<dbReference type="STRING" id="260552.Mag101_05865"/>
<reference evidence="8" key="1">
    <citation type="submission" date="2017-02" db="EMBL/GenBank/DDBJ databases">
        <title>Genome of Microbulbifer agarilyticus GP101.</title>
        <authorList>
            <person name="Jung J."/>
            <person name="Bae S.S."/>
            <person name="Baek K."/>
        </authorList>
    </citation>
    <scope>NUCLEOTIDE SEQUENCE [LARGE SCALE GENOMIC DNA]</scope>
    <source>
        <strain evidence="8">GP101</strain>
    </source>
</reference>
<dbReference type="Gene3D" id="2.40.170.20">
    <property type="entry name" value="TonB-dependent receptor, beta-barrel domain"/>
    <property type="match status" value="1"/>
</dbReference>
<dbReference type="PANTHER" id="PTHR40980">
    <property type="entry name" value="PLUG DOMAIN-CONTAINING PROTEIN"/>
    <property type="match status" value="1"/>
</dbReference>
<dbReference type="InterPro" id="IPR036942">
    <property type="entry name" value="Beta-barrel_TonB_sf"/>
</dbReference>
<dbReference type="InterPro" id="IPR000531">
    <property type="entry name" value="Beta-barrel_TonB"/>
</dbReference>
<dbReference type="AlphaFoldDB" id="A0A1Q2M3H4"/>
<organism evidence="8 9">
    <name type="scientific">Microbulbifer agarilyticus</name>
    <dbReference type="NCBI Taxonomy" id="260552"/>
    <lineage>
        <taxon>Bacteria</taxon>
        <taxon>Pseudomonadati</taxon>
        <taxon>Pseudomonadota</taxon>
        <taxon>Gammaproteobacteria</taxon>
        <taxon>Cellvibrionales</taxon>
        <taxon>Microbulbiferaceae</taxon>
        <taxon>Microbulbifer</taxon>
    </lineage>
</organism>
<keyword evidence="4" id="KW-0798">TonB box</keyword>
<evidence type="ECO:0000259" key="6">
    <source>
        <dbReference type="Pfam" id="PF00593"/>
    </source>
</evidence>
<evidence type="ECO:0000313" key="8">
    <source>
        <dbReference type="EMBL" id="AQQ67216.1"/>
    </source>
</evidence>
<protein>
    <submittedName>
        <fullName evidence="8">TonB-dependent receptor</fullName>
    </submittedName>
</protein>
<dbReference type="Proteomes" id="UP000188219">
    <property type="component" value="Chromosome"/>
</dbReference>
<keyword evidence="3" id="KW-0998">Cell outer membrane</keyword>
<dbReference type="Pfam" id="PF07715">
    <property type="entry name" value="Plug"/>
    <property type="match status" value="1"/>
</dbReference>
<evidence type="ECO:0000256" key="2">
    <source>
        <dbReference type="ARBA" id="ARBA00023136"/>
    </source>
</evidence>
<accession>A0A1Q2M3H4</accession>
<comment type="subcellular location">
    <subcellularLocation>
        <location evidence="1 4">Cell outer membrane</location>
    </subcellularLocation>
</comment>
<dbReference type="EMBL" id="CP019650">
    <property type="protein sequence ID" value="AQQ67216.1"/>
    <property type="molecule type" value="Genomic_DNA"/>
</dbReference>
<dbReference type="InterPro" id="IPR037066">
    <property type="entry name" value="Plug_dom_sf"/>
</dbReference>
<proteinExistence type="inferred from homology"/>
<dbReference type="KEGG" id="maga:Mag101_05865"/>
<dbReference type="NCBIfam" id="TIGR01782">
    <property type="entry name" value="TonB-Xanth-Caul"/>
    <property type="match status" value="1"/>
</dbReference>
<keyword evidence="9" id="KW-1185">Reference proteome</keyword>
<keyword evidence="2 4" id="KW-0472">Membrane</keyword>
<sequence>MSTSNVRNRFRMSALSVAVLSVCSGQAFAQESDEQNQYEALEEVQVTGIRASLEKSIDDKRFGGNIKDTINAEDIGKTTDQNIAEALSRVTGVSMQTSDGEGTTITVRGANAQQNNISLNGVQLGSTGFSQAVDLSAYSADILSKIEVVKTPSADHDEGSLGANINLVSNKPLEVSEGFNISGQGRYNDLSEKENHKVSTTYTGKFFDDTFGVIVTAFDETNSVRKDQFMQENWISRTSQRATDQNGNIVNDVTGLVPYNTKMQLHQNDRDRQGVNLGMQWAATDATEVNASLSWNKQEIDSTMHEVKTRAGDYWTYNNMVEGEDYLWTGPAAWTDPQEDWHTYNSDTRTFTKYLNRSALGDLSQAENKFTNENRIFSLDVNHELNDSVVVSGGVNYSKAEEIPDQALYVNMQNYRRVNAWLTRFAPPGEAEPVGYDCTSGKCNLVAGEGFVDYGAVLHPDPNALWDNSSTTGFNPDDLAAQHVSFLSRTVREVSDEQQAAYFDVDWDVDFAGVHKLEFGAKATSREKYVDNQTGEFNSIGEGVIVTDPETGQTYTIVEGITDIDGTFVTNGDLGVSDFMNSLGYDRNNVTDGWQTVSAERAFEVALNNPAAEFIADDTETRSADLDTQALYFKANFSFLDDTLSGDVGLRYVNTTVDTTGYSGVNFHSSTGNLGRVLDAFTLQSLRDSSNPACAPVIDYGTPIVLDDPSTPDIDENTIDSDPQNQEELRWSRVDGLGWDTQGTADRSDDTPISAQGACYDAFAVRGNMNEYMLWRHSDVSTESNYIYGARDADGNPIVEDRSLRSFAVTGEHEYDVLLPSLNLNYIINDEMVGRVAVSKTMSRPQIDSLRPGFKVQETVWTDENGTGNAITLTNTKLDPLESNNLDLSFEWYFADNSMLAAGLFYKDMTNFEESQTIVTYMDDLRDLGLDENGEPYDTASLIKSTDNLEGCMPRRIEGVADYDEDWLHSDDLTDLCAKFQTTSITNGKGAEIRGAELQYTQTYDMLPGVFAGLGTMFNYTYQDSAYDQEVSSLDPSLVLPELPVAYTPEHSYNATVFWEMNGHQLRLAYQGTSDQLARRVWDNGSLWQEGRGTLDLSASYALNDNVSLSFNAVNLTDEGVRHYYTSRFIQLPDANGNMVAFDEGNPLDGGYKGRTAEEYKTGTFYRFGIQARF</sequence>
<comment type="similarity">
    <text evidence="4">Belongs to the TonB-dependent receptor family.</text>
</comment>
<evidence type="ECO:0000256" key="5">
    <source>
        <dbReference type="SAM" id="SignalP"/>
    </source>
</evidence>
<evidence type="ECO:0000313" key="9">
    <source>
        <dbReference type="Proteomes" id="UP000188219"/>
    </source>
</evidence>
<dbReference type="Gene3D" id="2.170.130.10">
    <property type="entry name" value="TonB-dependent receptor, plug domain"/>
    <property type="match status" value="1"/>
</dbReference>
<dbReference type="RefSeq" id="WP_077402081.1">
    <property type="nucleotide sequence ID" value="NZ_CP019650.1"/>
</dbReference>
<keyword evidence="5" id="KW-0732">Signal</keyword>
<feature type="domain" description="TonB-dependent receptor plug" evidence="7">
    <location>
        <begin position="68"/>
        <end position="162"/>
    </location>
</feature>
<keyword evidence="8" id="KW-0675">Receptor</keyword>
<dbReference type="GO" id="GO:0009279">
    <property type="term" value="C:cell outer membrane"/>
    <property type="evidence" value="ECO:0007669"/>
    <property type="project" value="UniProtKB-SubCell"/>
</dbReference>
<dbReference type="OrthoDB" id="8727862at2"/>
<evidence type="ECO:0000256" key="3">
    <source>
        <dbReference type="ARBA" id="ARBA00023237"/>
    </source>
</evidence>
<gene>
    <name evidence="8" type="ORF">Mag101_05865</name>
</gene>
<feature type="domain" description="TonB-dependent receptor-like beta-barrel" evidence="6">
    <location>
        <begin position="809"/>
        <end position="1116"/>
    </location>
</feature>
<dbReference type="SUPFAM" id="SSF56935">
    <property type="entry name" value="Porins"/>
    <property type="match status" value="1"/>
</dbReference>
<dbReference type="InterPro" id="IPR010104">
    <property type="entry name" value="TonB_rcpt_bac"/>
</dbReference>